<accession>A0A0A0NNG5</accession>
<name>A0A0A0NNG5_STRRN</name>
<dbReference type="InterPro" id="IPR047719">
    <property type="entry name" value="SCO5918-like"/>
</dbReference>
<dbReference type="RefSeq" id="WP_020871139.1">
    <property type="nucleotide sequence ID" value="NC_022785.1"/>
</dbReference>
<reference evidence="1 2" key="1">
    <citation type="journal article" date="2018" name="J. Biol. Chem.">
        <title>Discovery of the actinoplanic acid pathway in Streptomyces rapamycinicus reveals a genetically conserved synergism with rapamycin.</title>
        <authorList>
            <person name="Mrak P."/>
            <person name="Krastel P."/>
            <person name="Pivk Lukancic P."/>
            <person name="Tao J."/>
            <person name="Pistorius D."/>
            <person name="Moore C.M."/>
        </authorList>
    </citation>
    <scope>NUCLEOTIDE SEQUENCE [LARGE SCALE GENOMIC DNA]</scope>
    <source>
        <strain evidence="1 2">NRRL 5491</strain>
    </source>
</reference>
<protein>
    <submittedName>
        <fullName evidence="1">Uncharacterized protein</fullName>
    </submittedName>
</protein>
<gene>
    <name evidence="1" type="ORF">D3C57_112475</name>
</gene>
<sequence length="99" mass="10343">MRCIIANFAFDLTAREVTDAMSGVSPEPITGPSVQIGRHVYPAKQVGAVVTRQDRRDFTAGEVTRAMTRLGFTCHAAPPAAASGAVEAASELLGKPTDG</sequence>
<dbReference type="HOGENOM" id="CLU_2275908_0_0_11"/>
<dbReference type="EMBL" id="QYCY01000001">
    <property type="protein sequence ID" value="RLV79198.1"/>
    <property type="molecule type" value="Genomic_DNA"/>
</dbReference>
<proteinExistence type="predicted"/>
<dbReference type="AlphaFoldDB" id="A0A0A0NNG5"/>
<evidence type="ECO:0000313" key="1">
    <source>
        <dbReference type="EMBL" id="RLV79198.1"/>
    </source>
</evidence>
<dbReference type="NCBIfam" id="NF038312">
    <property type="entry name" value="SCO5918_fam"/>
    <property type="match status" value="1"/>
</dbReference>
<dbReference type="STRING" id="1343740.M271_31190"/>
<comment type="caution">
    <text evidence="1">The sequence shown here is derived from an EMBL/GenBank/DDBJ whole genome shotgun (WGS) entry which is preliminary data.</text>
</comment>
<evidence type="ECO:0000313" key="2">
    <source>
        <dbReference type="Proteomes" id="UP000281594"/>
    </source>
</evidence>
<dbReference type="Proteomes" id="UP000281594">
    <property type="component" value="Unassembled WGS sequence"/>
</dbReference>
<organism evidence="1 2">
    <name type="scientific">Streptomyces rapamycinicus (strain ATCC 29253 / DSM 41530 / NRRL 5491 / AYB-994)</name>
    <name type="common">Streptomyces hygroscopicus (strain ATCC 29253)</name>
    <dbReference type="NCBI Taxonomy" id="1343740"/>
    <lineage>
        <taxon>Bacteria</taxon>
        <taxon>Bacillati</taxon>
        <taxon>Actinomycetota</taxon>
        <taxon>Actinomycetes</taxon>
        <taxon>Kitasatosporales</taxon>
        <taxon>Streptomycetaceae</taxon>
        <taxon>Streptomyces</taxon>
        <taxon>Streptomyces violaceusniger group</taxon>
    </lineage>
</organism>
<dbReference type="eggNOG" id="ENOG5034769">
    <property type="taxonomic scope" value="Bacteria"/>
</dbReference>
<dbReference type="KEGG" id="src:M271_31190"/>